<dbReference type="GO" id="GO:0005737">
    <property type="term" value="C:cytoplasm"/>
    <property type="evidence" value="ECO:0007669"/>
    <property type="project" value="UniProtKB-SubCell"/>
</dbReference>
<reference evidence="18" key="1">
    <citation type="submission" date="2015-09" db="EMBL/GenBank/DDBJ databases">
        <authorList>
            <person name="Rodrigo-Torres Lidia"/>
            <person name="Arahal R.David."/>
        </authorList>
    </citation>
    <scope>NUCLEOTIDE SEQUENCE [LARGE SCALE GENOMIC DNA]</scope>
    <source>
        <strain evidence="18">CECT 7735</strain>
    </source>
</reference>
<dbReference type="InterPro" id="IPR002197">
    <property type="entry name" value="HTH_Fis"/>
</dbReference>
<keyword evidence="10" id="KW-0805">Transcription regulation</keyword>
<keyword evidence="11" id="KW-0238">DNA-binding</keyword>
<dbReference type="Gene3D" id="1.10.10.60">
    <property type="entry name" value="Homeodomain-like"/>
    <property type="match status" value="1"/>
</dbReference>
<dbReference type="InterPro" id="IPR003593">
    <property type="entry name" value="AAA+_ATPase"/>
</dbReference>
<dbReference type="InterPro" id="IPR027417">
    <property type="entry name" value="P-loop_NTPase"/>
</dbReference>
<dbReference type="GO" id="GO:0000160">
    <property type="term" value="P:phosphorelay signal transduction system"/>
    <property type="evidence" value="ECO:0007669"/>
    <property type="project" value="UniProtKB-KW"/>
</dbReference>
<organism evidence="17 18">
    <name type="scientific">Shimia thalassica</name>
    <dbReference type="NCBI Taxonomy" id="1715693"/>
    <lineage>
        <taxon>Bacteria</taxon>
        <taxon>Pseudomonadati</taxon>
        <taxon>Pseudomonadota</taxon>
        <taxon>Alphaproteobacteria</taxon>
        <taxon>Rhodobacterales</taxon>
        <taxon>Roseobacteraceae</taxon>
    </lineage>
</organism>
<evidence type="ECO:0000256" key="4">
    <source>
        <dbReference type="ARBA" id="ARBA00015308"/>
    </source>
</evidence>
<keyword evidence="18" id="KW-1185">Reference proteome</keyword>
<dbReference type="InterPro" id="IPR011006">
    <property type="entry name" value="CheY-like_superfamily"/>
</dbReference>
<dbReference type="FunFam" id="3.40.50.300:FF:000006">
    <property type="entry name" value="DNA-binding transcriptional regulator NtrC"/>
    <property type="match status" value="1"/>
</dbReference>
<dbReference type="STRING" id="1715693.PH7735_01753"/>
<dbReference type="InterPro" id="IPR058031">
    <property type="entry name" value="AAA_lid_NorR"/>
</dbReference>
<evidence type="ECO:0000256" key="2">
    <source>
        <dbReference type="ARBA" id="ARBA00004496"/>
    </source>
</evidence>
<dbReference type="PRINTS" id="PR01590">
    <property type="entry name" value="HTHFIS"/>
</dbReference>
<evidence type="ECO:0000256" key="10">
    <source>
        <dbReference type="ARBA" id="ARBA00023015"/>
    </source>
</evidence>
<evidence type="ECO:0000313" key="17">
    <source>
        <dbReference type="EMBL" id="CUJ94493.1"/>
    </source>
</evidence>
<dbReference type="InterPro" id="IPR025943">
    <property type="entry name" value="Sigma_54_int_dom_ATP-bd_2"/>
</dbReference>
<dbReference type="Gene3D" id="3.40.50.300">
    <property type="entry name" value="P-loop containing nucleotide triphosphate hydrolases"/>
    <property type="match status" value="1"/>
</dbReference>
<dbReference type="Pfam" id="PF00072">
    <property type="entry name" value="Response_reg"/>
    <property type="match status" value="1"/>
</dbReference>
<dbReference type="RefSeq" id="WP_058310845.1">
    <property type="nucleotide sequence ID" value="NZ_CYTW01000001.1"/>
</dbReference>
<dbReference type="PROSITE" id="PS00676">
    <property type="entry name" value="SIGMA54_INTERACT_2"/>
    <property type="match status" value="1"/>
</dbReference>
<dbReference type="PROSITE" id="PS00675">
    <property type="entry name" value="SIGMA54_INTERACT_1"/>
    <property type="match status" value="1"/>
</dbReference>
<keyword evidence="12" id="KW-0010">Activator</keyword>
<evidence type="ECO:0000259" key="16">
    <source>
        <dbReference type="PROSITE" id="PS50110"/>
    </source>
</evidence>
<evidence type="ECO:0000256" key="12">
    <source>
        <dbReference type="ARBA" id="ARBA00023159"/>
    </source>
</evidence>
<feature type="domain" description="Response regulatory" evidence="16">
    <location>
        <begin position="5"/>
        <end position="119"/>
    </location>
</feature>
<evidence type="ECO:0000256" key="3">
    <source>
        <dbReference type="ARBA" id="ARBA00011135"/>
    </source>
</evidence>
<comment type="subunit">
    <text evidence="3">Interacts with sigma-54.</text>
</comment>
<keyword evidence="7" id="KW-0547">Nucleotide-binding</keyword>
<comment type="subcellular location">
    <subcellularLocation>
        <location evidence="2">Cytoplasm</location>
    </subcellularLocation>
</comment>
<dbReference type="Pfam" id="PF02954">
    <property type="entry name" value="HTH_8"/>
    <property type="match status" value="1"/>
</dbReference>
<accession>A0A0P1I701</accession>
<name>A0A0P1I701_9RHOB</name>
<dbReference type="PROSITE" id="PS50045">
    <property type="entry name" value="SIGMA54_INTERACT_4"/>
    <property type="match status" value="1"/>
</dbReference>
<evidence type="ECO:0000256" key="13">
    <source>
        <dbReference type="ARBA" id="ARBA00023163"/>
    </source>
</evidence>
<dbReference type="Pfam" id="PF25601">
    <property type="entry name" value="AAA_lid_14"/>
    <property type="match status" value="1"/>
</dbReference>
<dbReference type="CDD" id="cd17536">
    <property type="entry name" value="REC_YesN-like"/>
    <property type="match status" value="1"/>
</dbReference>
<dbReference type="SMART" id="SM00448">
    <property type="entry name" value="REC"/>
    <property type="match status" value="1"/>
</dbReference>
<dbReference type="InterPro" id="IPR025662">
    <property type="entry name" value="Sigma_54_int_dom_ATP-bd_1"/>
</dbReference>
<dbReference type="InterPro" id="IPR001789">
    <property type="entry name" value="Sig_transdc_resp-reg_receiver"/>
</dbReference>
<feature type="modified residue" description="4-aspartylphosphate" evidence="14">
    <location>
        <position position="54"/>
    </location>
</feature>
<dbReference type="GeneID" id="83880797"/>
<comment type="function">
    <text evidence="1">Required for activation of most nif operons, which are directly involved in nitrogen fixation.</text>
</comment>
<dbReference type="SUPFAM" id="SSF46689">
    <property type="entry name" value="Homeodomain-like"/>
    <property type="match status" value="1"/>
</dbReference>
<dbReference type="FunFam" id="3.40.50.2300:FF:000018">
    <property type="entry name" value="DNA-binding transcriptional regulator NtrC"/>
    <property type="match status" value="1"/>
</dbReference>
<proteinExistence type="predicted"/>
<dbReference type="GO" id="GO:0006355">
    <property type="term" value="P:regulation of DNA-templated transcription"/>
    <property type="evidence" value="ECO:0007669"/>
    <property type="project" value="InterPro"/>
</dbReference>
<dbReference type="AlphaFoldDB" id="A0A0P1I701"/>
<keyword evidence="8" id="KW-0067">ATP-binding</keyword>
<dbReference type="SUPFAM" id="SSF52540">
    <property type="entry name" value="P-loop containing nucleoside triphosphate hydrolases"/>
    <property type="match status" value="1"/>
</dbReference>
<dbReference type="InterPro" id="IPR009057">
    <property type="entry name" value="Homeodomain-like_sf"/>
</dbReference>
<evidence type="ECO:0000256" key="5">
    <source>
        <dbReference type="ARBA" id="ARBA00022490"/>
    </source>
</evidence>
<dbReference type="SMART" id="SM00382">
    <property type="entry name" value="AAA"/>
    <property type="match status" value="1"/>
</dbReference>
<feature type="domain" description="Sigma-54 factor interaction" evidence="15">
    <location>
        <begin position="141"/>
        <end position="371"/>
    </location>
</feature>
<keyword evidence="5" id="KW-0963">Cytoplasm</keyword>
<dbReference type="Pfam" id="PF00158">
    <property type="entry name" value="Sigma54_activat"/>
    <property type="match status" value="1"/>
</dbReference>
<evidence type="ECO:0000256" key="14">
    <source>
        <dbReference type="PROSITE-ProRule" id="PRU00169"/>
    </source>
</evidence>
<dbReference type="Proteomes" id="UP000051870">
    <property type="component" value="Unassembled WGS sequence"/>
</dbReference>
<dbReference type="PANTHER" id="PTHR32071">
    <property type="entry name" value="TRANSCRIPTIONAL REGULATORY PROTEIN"/>
    <property type="match status" value="1"/>
</dbReference>
<evidence type="ECO:0000259" key="15">
    <source>
        <dbReference type="PROSITE" id="PS50045"/>
    </source>
</evidence>
<dbReference type="PROSITE" id="PS00688">
    <property type="entry name" value="SIGMA54_INTERACT_3"/>
    <property type="match status" value="1"/>
</dbReference>
<evidence type="ECO:0000256" key="1">
    <source>
        <dbReference type="ARBA" id="ARBA00002167"/>
    </source>
</evidence>
<dbReference type="FunFam" id="1.10.8.60:FF:000014">
    <property type="entry name" value="DNA-binding transcriptional regulator NtrC"/>
    <property type="match status" value="1"/>
</dbReference>
<dbReference type="GO" id="GO:0043565">
    <property type="term" value="F:sequence-specific DNA binding"/>
    <property type="evidence" value="ECO:0007669"/>
    <property type="project" value="InterPro"/>
</dbReference>
<dbReference type="InterPro" id="IPR025944">
    <property type="entry name" value="Sigma_54_int_dom_CS"/>
</dbReference>
<dbReference type="GO" id="GO:0005524">
    <property type="term" value="F:ATP binding"/>
    <property type="evidence" value="ECO:0007669"/>
    <property type="project" value="UniProtKB-KW"/>
</dbReference>
<dbReference type="PROSITE" id="PS50110">
    <property type="entry name" value="RESPONSE_REGULATORY"/>
    <property type="match status" value="1"/>
</dbReference>
<protein>
    <recommendedName>
        <fullName evidence="4">Nif-specific regulatory protein</fullName>
    </recommendedName>
</protein>
<keyword evidence="13" id="KW-0804">Transcription</keyword>
<evidence type="ECO:0000256" key="7">
    <source>
        <dbReference type="ARBA" id="ARBA00022741"/>
    </source>
</evidence>
<dbReference type="Gene3D" id="3.40.50.2300">
    <property type="match status" value="1"/>
</dbReference>
<sequence length="445" mass="49340">MINSTVLIIDDEIKLTQSLAFTLNQAGFDCLKAHNGVDGCRIAQREKPDVVLLDIRMPGQNGIEVLQWLIENTPDIPVIMMSAFDDTQDAVTAIKMGAIDYLSKPFDVDELILLIQEVDKRKQLEFEVRYLRDRFTNDTAFIGTSAPIKLLREQIDLITNSQVATVLLSGETGVGKAIIARQLHIKGTSQESPFVEINCATLPESQIEAELFGAEKGALPGLVSRRRGLVEIADGGTLFLDEISQMPLSVQAKLLTYIETRSYRPVGIAREHKSDVRVIAATNNSLEQAVEEGTFRQDLFFRLNVMPVEIPPLRERDTDIQVLANHFAQKFAEDAAVRPIAIGKSALALLKGYPWPGNVRELKNLVERLTILHAGQIIEADHLPSEFKDVEPTGPVSIEDSMQSVERAMIQDALLKSGGKKGMAAERLGISRHALKRKMQRLTLS</sequence>
<keyword evidence="9" id="KW-0902">Two-component regulatory system</keyword>
<dbReference type="EMBL" id="CYTW01000001">
    <property type="protein sequence ID" value="CUJ94493.1"/>
    <property type="molecule type" value="Genomic_DNA"/>
</dbReference>
<keyword evidence="6 14" id="KW-0597">Phosphoprotein</keyword>
<gene>
    <name evidence="17" type="primary">ntrC_2</name>
    <name evidence="17" type="ORF">PH7735_01753</name>
</gene>
<dbReference type="CDD" id="cd00009">
    <property type="entry name" value="AAA"/>
    <property type="match status" value="1"/>
</dbReference>
<evidence type="ECO:0000256" key="6">
    <source>
        <dbReference type="ARBA" id="ARBA00022553"/>
    </source>
</evidence>
<evidence type="ECO:0000256" key="11">
    <source>
        <dbReference type="ARBA" id="ARBA00023125"/>
    </source>
</evidence>
<dbReference type="Gene3D" id="1.10.8.60">
    <property type="match status" value="1"/>
</dbReference>
<dbReference type="InterPro" id="IPR002078">
    <property type="entry name" value="Sigma_54_int"/>
</dbReference>
<dbReference type="SUPFAM" id="SSF52172">
    <property type="entry name" value="CheY-like"/>
    <property type="match status" value="1"/>
</dbReference>
<evidence type="ECO:0000256" key="9">
    <source>
        <dbReference type="ARBA" id="ARBA00023012"/>
    </source>
</evidence>
<evidence type="ECO:0000256" key="8">
    <source>
        <dbReference type="ARBA" id="ARBA00022840"/>
    </source>
</evidence>
<evidence type="ECO:0000313" key="18">
    <source>
        <dbReference type="Proteomes" id="UP000051870"/>
    </source>
</evidence>